<proteinExistence type="predicted"/>
<dbReference type="InterPro" id="IPR036890">
    <property type="entry name" value="HATPase_C_sf"/>
</dbReference>
<dbReference type="EMBL" id="JACOOX010000005">
    <property type="protein sequence ID" value="MBC5663284.1"/>
    <property type="molecule type" value="Genomic_DNA"/>
</dbReference>
<dbReference type="InterPro" id="IPR032834">
    <property type="entry name" value="NatK-like_C"/>
</dbReference>
<dbReference type="Gene3D" id="3.30.565.10">
    <property type="entry name" value="Histidine kinase-like ATPase, C-terminal domain"/>
    <property type="match status" value="1"/>
</dbReference>
<dbReference type="Pfam" id="PF14501">
    <property type="entry name" value="HATPase_c_5"/>
    <property type="match status" value="1"/>
</dbReference>
<dbReference type="CDD" id="cd16935">
    <property type="entry name" value="HATPase_AgrC-ComD-like"/>
    <property type="match status" value="1"/>
</dbReference>
<dbReference type="PANTHER" id="PTHR40448">
    <property type="entry name" value="TWO-COMPONENT SENSOR HISTIDINE KINASE"/>
    <property type="match status" value="1"/>
</dbReference>
<comment type="caution">
    <text evidence="2">The sequence shown here is derived from an EMBL/GenBank/DDBJ whole genome shotgun (WGS) entry which is preliminary data.</text>
</comment>
<dbReference type="PANTHER" id="PTHR40448:SF1">
    <property type="entry name" value="TWO-COMPONENT SENSOR HISTIDINE KINASE"/>
    <property type="match status" value="1"/>
</dbReference>
<dbReference type="Proteomes" id="UP000615234">
    <property type="component" value="Unassembled WGS sequence"/>
</dbReference>
<evidence type="ECO:0000259" key="1">
    <source>
        <dbReference type="Pfam" id="PF14501"/>
    </source>
</evidence>
<dbReference type="SUPFAM" id="SSF55874">
    <property type="entry name" value="ATPase domain of HSP90 chaperone/DNA topoisomerase II/histidine kinase"/>
    <property type="match status" value="1"/>
</dbReference>
<evidence type="ECO:0000313" key="2">
    <source>
        <dbReference type="EMBL" id="MBC5663284.1"/>
    </source>
</evidence>
<protein>
    <submittedName>
        <fullName evidence="2">Sensor histidine kinase</fullName>
    </submittedName>
</protein>
<name>A0A8I0AHN9_9FIRM</name>
<gene>
    <name evidence="2" type="ORF">H8S09_10325</name>
</gene>
<accession>A0A8I0AHN9</accession>
<dbReference type="GO" id="GO:0016301">
    <property type="term" value="F:kinase activity"/>
    <property type="evidence" value="ECO:0007669"/>
    <property type="project" value="UniProtKB-KW"/>
</dbReference>
<keyword evidence="2" id="KW-0418">Kinase</keyword>
<keyword evidence="3" id="KW-1185">Reference proteome</keyword>
<reference evidence="2 3" key="1">
    <citation type="submission" date="2020-08" db="EMBL/GenBank/DDBJ databases">
        <title>Genome public.</title>
        <authorList>
            <person name="Liu C."/>
            <person name="Sun Q."/>
        </authorList>
    </citation>
    <scope>NUCLEOTIDE SEQUENCE [LARGE SCALE GENOMIC DNA]</scope>
    <source>
        <strain evidence="2 3">NSJ-10</strain>
    </source>
</reference>
<organism evidence="2 3">
    <name type="scientific">Coprococcus hominis</name>
    <name type="common">ex Liu et al. 2022</name>
    <dbReference type="NCBI Taxonomy" id="2763039"/>
    <lineage>
        <taxon>Bacteria</taxon>
        <taxon>Bacillati</taxon>
        <taxon>Bacillota</taxon>
        <taxon>Clostridia</taxon>
        <taxon>Lachnospirales</taxon>
        <taxon>Lachnospiraceae</taxon>
        <taxon>Coprococcus</taxon>
    </lineage>
</organism>
<dbReference type="AlphaFoldDB" id="A0A8I0AHN9"/>
<feature type="domain" description="Sensor histidine kinase NatK-like C-terminal" evidence="1">
    <location>
        <begin position="105"/>
        <end position="200"/>
    </location>
</feature>
<dbReference type="GO" id="GO:0042802">
    <property type="term" value="F:identical protein binding"/>
    <property type="evidence" value="ECO:0007669"/>
    <property type="project" value="TreeGrafter"/>
</dbReference>
<keyword evidence="2" id="KW-0808">Transferase</keyword>
<evidence type="ECO:0000313" key="3">
    <source>
        <dbReference type="Proteomes" id="UP000615234"/>
    </source>
</evidence>
<sequence length="204" mass="22575">MQLTHAAIDLNHMRTMQTQAASYRHDMRHHFTYLQALAGTGNLDKIQEYIQTAQSDLDAITPKRFCSNELINLLLSAYDTKAESEGISLLVQASIPAELPLSDTKLCAILSNALENALHASIDTEEKFIQVQLAERNQTLLIQISNPFIGTVAFQNGLPVSTQAGHGFGTKNIAAITDSYHGQFQFFAKDEIFTVRVLLPLVET</sequence>